<feature type="domain" description="O-antigen ligase-related" evidence="6">
    <location>
        <begin position="261"/>
        <end position="400"/>
    </location>
</feature>
<name>A0A1I0SS32_9SPHI</name>
<feature type="transmembrane region" description="Helical" evidence="5">
    <location>
        <begin position="36"/>
        <end position="56"/>
    </location>
</feature>
<feature type="transmembrane region" description="Helical" evidence="5">
    <location>
        <begin position="145"/>
        <end position="163"/>
    </location>
</feature>
<feature type="transmembrane region" description="Helical" evidence="5">
    <location>
        <begin position="83"/>
        <end position="103"/>
    </location>
</feature>
<feature type="transmembrane region" description="Helical" evidence="5">
    <location>
        <begin position="170"/>
        <end position="188"/>
    </location>
</feature>
<comment type="subcellular location">
    <subcellularLocation>
        <location evidence="1">Membrane</location>
        <topology evidence="1">Multi-pass membrane protein</topology>
    </subcellularLocation>
</comment>
<gene>
    <name evidence="7" type="ORF">SAMN04488511_10345</name>
</gene>
<dbReference type="InterPro" id="IPR007016">
    <property type="entry name" value="O-antigen_ligase-rel_domated"/>
</dbReference>
<keyword evidence="7" id="KW-0436">Ligase</keyword>
<feature type="transmembrane region" description="Helical" evidence="5">
    <location>
        <begin position="115"/>
        <end position="133"/>
    </location>
</feature>
<keyword evidence="2 5" id="KW-0812">Transmembrane</keyword>
<keyword evidence="3 5" id="KW-1133">Transmembrane helix</keyword>
<evidence type="ECO:0000256" key="5">
    <source>
        <dbReference type="SAM" id="Phobius"/>
    </source>
</evidence>
<reference evidence="8" key="1">
    <citation type="submission" date="2016-10" db="EMBL/GenBank/DDBJ databases">
        <authorList>
            <person name="Varghese N."/>
            <person name="Submissions S."/>
        </authorList>
    </citation>
    <scope>NUCLEOTIDE SEQUENCE [LARGE SCALE GENOMIC DNA]</scope>
    <source>
        <strain evidence="8">DSM 18130</strain>
    </source>
</reference>
<feature type="transmembrane region" description="Helical" evidence="5">
    <location>
        <begin position="61"/>
        <end position="77"/>
    </location>
</feature>
<keyword evidence="8" id="KW-1185">Reference proteome</keyword>
<dbReference type="Pfam" id="PF04932">
    <property type="entry name" value="Wzy_C"/>
    <property type="match status" value="1"/>
</dbReference>
<feature type="transmembrane region" description="Helical" evidence="5">
    <location>
        <begin position="254"/>
        <end position="281"/>
    </location>
</feature>
<evidence type="ECO:0000256" key="4">
    <source>
        <dbReference type="ARBA" id="ARBA00023136"/>
    </source>
</evidence>
<dbReference type="PANTHER" id="PTHR37422">
    <property type="entry name" value="TEICHURONIC ACID BIOSYNTHESIS PROTEIN TUAE"/>
    <property type="match status" value="1"/>
</dbReference>
<dbReference type="GO" id="GO:0016020">
    <property type="term" value="C:membrane"/>
    <property type="evidence" value="ECO:0007669"/>
    <property type="project" value="UniProtKB-SubCell"/>
</dbReference>
<accession>A0A1I0SS32</accession>
<evidence type="ECO:0000256" key="1">
    <source>
        <dbReference type="ARBA" id="ARBA00004141"/>
    </source>
</evidence>
<feature type="transmembrane region" description="Helical" evidence="5">
    <location>
        <begin position="449"/>
        <end position="468"/>
    </location>
</feature>
<dbReference type="InterPro" id="IPR051533">
    <property type="entry name" value="WaaL-like"/>
</dbReference>
<feature type="transmembrane region" description="Helical" evidence="5">
    <location>
        <begin position="383"/>
        <end position="405"/>
    </location>
</feature>
<protein>
    <submittedName>
        <fullName evidence="7">O-antigen ligase like membrane protein</fullName>
    </submittedName>
</protein>
<feature type="transmembrane region" description="Helical" evidence="5">
    <location>
        <begin position="293"/>
        <end position="310"/>
    </location>
</feature>
<sequence length="479" mass="53448">MMWSNLSYEMKKKLVILIAMLSFAVGSALLTVKLEYYAVFLALLFAGGIVFTIALFSNPKVGFLVYLVYCFFIAGLLKNTGLPFGPLMEVLLGATWLSLLVNYKKIDWKEIHNDHIIIALIWFSINILELVNPEGASLLGWLNEVRFTAFNWLLIAPIGFLLFKSKRDLDVFFIMIISLSVLGTLYGIKQYYIGVSAGEQRWLDEGGATTHIIDGRLRVFSFYTDAGQFGASQAAMSAITIVMALGPFKRWKKILLWISGLILFYGMLISGTRGAFFAFVVASIFAMSLSKNFKVLFAGLFFVVAMFGFLKYTTIGSGNYQIVRLRTAVDPENDSFNARLINQATLKELMKNKPFGAGVGSIGLNGIKFNSEKYLSNIPPDSYWVKIWVMYGPVGLVIWFSLIMYMLGKCCGTVWNIQDKGLKVKCIALTSGTAGLFFCSYGNEVMNGFPSVIILYMSWSFVLMANNLDVKNVAISKNN</sequence>
<keyword evidence="4 5" id="KW-0472">Membrane</keyword>
<evidence type="ECO:0000256" key="3">
    <source>
        <dbReference type="ARBA" id="ARBA00022989"/>
    </source>
</evidence>
<dbReference type="GO" id="GO:0016874">
    <property type="term" value="F:ligase activity"/>
    <property type="evidence" value="ECO:0007669"/>
    <property type="project" value="UniProtKB-KW"/>
</dbReference>
<dbReference type="EMBL" id="FOJM01000003">
    <property type="protein sequence ID" value="SFA42348.1"/>
    <property type="molecule type" value="Genomic_DNA"/>
</dbReference>
<dbReference type="PANTHER" id="PTHR37422:SF13">
    <property type="entry name" value="LIPOPOLYSACCHARIDE BIOSYNTHESIS PROTEIN PA4999-RELATED"/>
    <property type="match status" value="1"/>
</dbReference>
<evidence type="ECO:0000313" key="8">
    <source>
        <dbReference type="Proteomes" id="UP000198836"/>
    </source>
</evidence>
<dbReference type="AlphaFoldDB" id="A0A1I0SS32"/>
<proteinExistence type="predicted"/>
<evidence type="ECO:0000259" key="6">
    <source>
        <dbReference type="Pfam" id="PF04932"/>
    </source>
</evidence>
<evidence type="ECO:0000313" key="7">
    <source>
        <dbReference type="EMBL" id="SFA42348.1"/>
    </source>
</evidence>
<evidence type="ECO:0000256" key="2">
    <source>
        <dbReference type="ARBA" id="ARBA00022692"/>
    </source>
</evidence>
<dbReference type="STRING" id="332999.SAMN04488511_10345"/>
<organism evidence="7 8">
    <name type="scientific">Pedobacter suwonensis</name>
    <dbReference type="NCBI Taxonomy" id="332999"/>
    <lineage>
        <taxon>Bacteria</taxon>
        <taxon>Pseudomonadati</taxon>
        <taxon>Bacteroidota</taxon>
        <taxon>Sphingobacteriia</taxon>
        <taxon>Sphingobacteriales</taxon>
        <taxon>Sphingobacteriaceae</taxon>
        <taxon>Pedobacter</taxon>
    </lineage>
</organism>
<dbReference type="Proteomes" id="UP000198836">
    <property type="component" value="Unassembled WGS sequence"/>
</dbReference>